<dbReference type="SUPFAM" id="SSF52009">
    <property type="entry name" value="Phosphohistidine domain"/>
    <property type="match status" value="1"/>
</dbReference>
<name>A0A1I1AG80_9CLOT</name>
<organism evidence="2 3">
    <name type="scientific">Clostridium frigidicarnis</name>
    <dbReference type="NCBI Taxonomy" id="84698"/>
    <lineage>
        <taxon>Bacteria</taxon>
        <taxon>Bacillati</taxon>
        <taxon>Bacillota</taxon>
        <taxon>Clostridia</taxon>
        <taxon>Eubacteriales</taxon>
        <taxon>Clostridiaceae</taxon>
        <taxon>Clostridium</taxon>
    </lineage>
</organism>
<keyword evidence="3" id="KW-1185">Reference proteome</keyword>
<dbReference type="Gene3D" id="3.50.30.10">
    <property type="entry name" value="Phosphohistidine domain"/>
    <property type="match status" value="1"/>
</dbReference>
<evidence type="ECO:0000259" key="1">
    <source>
        <dbReference type="Pfam" id="PF00391"/>
    </source>
</evidence>
<sequence>MKACRADNDESDNKNVDLDNCNFDVLRGISGLRKKVKGKVCIGMPELIKENSILVIPYTRCGDIFPVLDKVTGVIVEQGSPFEHLGIILRELNIPCIYNVKDACTLLKDGHKVELDGIKGEIIIIKPLLD</sequence>
<evidence type="ECO:0000313" key="2">
    <source>
        <dbReference type="EMBL" id="SFB35500.1"/>
    </source>
</evidence>
<gene>
    <name evidence="2" type="ORF">SAMN04488528_103318</name>
</gene>
<reference evidence="2 3" key="1">
    <citation type="submission" date="2016-10" db="EMBL/GenBank/DDBJ databases">
        <authorList>
            <person name="de Groot N.N."/>
        </authorList>
    </citation>
    <scope>NUCLEOTIDE SEQUENCE [LARGE SCALE GENOMIC DNA]</scope>
    <source>
        <strain evidence="2 3">DSM 12271</strain>
    </source>
</reference>
<dbReference type="InterPro" id="IPR051549">
    <property type="entry name" value="PEP_Utilizing_Enz"/>
</dbReference>
<dbReference type="EMBL" id="FOKI01000033">
    <property type="protein sequence ID" value="SFB35500.1"/>
    <property type="molecule type" value="Genomic_DNA"/>
</dbReference>
<dbReference type="Pfam" id="PF00391">
    <property type="entry name" value="PEP-utilizers"/>
    <property type="match status" value="1"/>
</dbReference>
<dbReference type="GO" id="GO:0016772">
    <property type="term" value="F:transferase activity, transferring phosphorus-containing groups"/>
    <property type="evidence" value="ECO:0007669"/>
    <property type="project" value="InterPro"/>
</dbReference>
<dbReference type="Proteomes" id="UP000198619">
    <property type="component" value="Unassembled WGS sequence"/>
</dbReference>
<dbReference type="OrthoDB" id="9765468at2"/>
<proteinExistence type="predicted"/>
<dbReference type="AlphaFoldDB" id="A0A1I1AG80"/>
<dbReference type="PANTHER" id="PTHR43615:SF1">
    <property type="entry name" value="PPDK_N DOMAIN-CONTAINING PROTEIN"/>
    <property type="match status" value="1"/>
</dbReference>
<dbReference type="STRING" id="84698.SAMN04488528_103318"/>
<dbReference type="InterPro" id="IPR008279">
    <property type="entry name" value="PEP-util_enz_mobile_dom"/>
</dbReference>
<protein>
    <submittedName>
        <fullName evidence="2">PEP-utilising enzyme, mobile domain</fullName>
    </submittedName>
</protein>
<accession>A0A1I1AG80</accession>
<evidence type="ECO:0000313" key="3">
    <source>
        <dbReference type="Proteomes" id="UP000198619"/>
    </source>
</evidence>
<dbReference type="RefSeq" id="WP_090042615.1">
    <property type="nucleotide sequence ID" value="NZ_FOKI01000033.1"/>
</dbReference>
<dbReference type="PANTHER" id="PTHR43615">
    <property type="entry name" value="PHOSPHOENOLPYRUVATE SYNTHASE-RELATED"/>
    <property type="match status" value="1"/>
</dbReference>
<feature type="domain" description="PEP-utilising enzyme mobile" evidence="1">
    <location>
        <begin position="48"/>
        <end position="120"/>
    </location>
</feature>
<dbReference type="InterPro" id="IPR036637">
    <property type="entry name" value="Phosphohistidine_dom_sf"/>
</dbReference>